<proteinExistence type="evidence at transcript level"/>
<keyword evidence="2 6" id="KW-0812">Transmembrane</keyword>
<keyword evidence="4 6" id="KW-0472">Membrane</keyword>
<accession>A1XBT8</accession>
<evidence type="ECO:0000256" key="1">
    <source>
        <dbReference type="ARBA" id="ARBA00004141"/>
    </source>
</evidence>
<keyword evidence="3 6" id="KW-1133">Transmembrane helix</keyword>
<organism evidence="7">
    <name type="scientific">Haliotis asinina</name>
    <name type="common">Donkey's ear abalone</name>
    <name type="synonym">Ass's ear abalone</name>
    <dbReference type="NCBI Taxonomy" id="109174"/>
    <lineage>
        <taxon>Eukaryota</taxon>
        <taxon>Metazoa</taxon>
        <taxon>Spiralia</taxon>
        <taxon>Lophotrochozoa</taxon>
        <taxon>Mollusca</taxon>
        <taxon>Gastropoda</taxon>
        <taxon>Vetigastropoda</taxon>
        <taxon>Lepetellida</taxon>
        <taxon>Haliotoidea</taxon>
        <taxon>Haliotidae</taxon>
        <taxon>Haliotis</taxon>
    </lineage>
</organism>
<evidence type="ECO:0000256" key="2">
    <source>
        <dbReference type="ARBA" id="ARBA00022692"/>
    </source>
</evidence>
<comment type="subcellular location">
    <subcellularLocation>
        <location evidence="1">Membrane</location>
        <topology evidence="1">Multi-pass membrane protein</topology>
    </subcellularLocation>
</comment>
<evidence type="ECO:0000256" key="4">
    <source>
        <dbReference type="ARBA" id="ARBA00023136"/>
    </source>
</evidence>
<dbReference type="InterPro" id="IPR004031">
    <property type="entry name" value="PMP22/EMP/MP20/Claudin"/>
</dbReference>
<evidence type="ECO:0000256" key="3">
    <source>
        <dbReference type="ARBA" id="ARBA00022989"/>
    </source>
</evidence>
<name>A1XBT8_HALAI</name>
<dbReference type="PANTHER" id="PTHR21284">
    <property type="entry name" value="EG:80H7.2 PROTEIN"/>
    <property type="match status" value="1"/>
</dbReference>
<protein>
    <submittedName>
        <fullName evidence="7">Veliger mantle 1</fullName>
    </submittedName>
</protein>
<dbReference type="PANTHER" id="PTHR21284:SF12">
    <property type="entry name" value="EG:80H7.2 PROTEIN"/>
    <property type="match status" value="1"/>
</dbReference>
<feature type="region of interest" description="Disordered" evidence="5">
    <location>
        <begin position="177"/>
        <end position="245"/>
    </location>
</feature>
<feature type="transmembrane region" description="Helical" evidence="6">
    <location>
        <begin position="12"/>
        <end position="35"/>
    </location>
</feature>
<dbReference type="Pfam" id="PF00822">
    <property type="entry name" value="PMP22_Claudin"/>
    <property type="match status" value="1"/>
</dbReference>
<feature type="transmembrane region" description="Helical" evidence="6">
    <location>
        <begin position="103"/>
        <end position="127"/>
    </location>
</feature>
<evidence type="ECO:0000313" key="7">
    <source>
        <dbReference type="EMBL" id="ABD47938.1"/>
    </source>
</evidence>
<evidence type="ECO:0000256" key="6">
    <source>
        <dbReference type="SAM" id="Phobius"/>
    </source>
</evidence>
<feature type="transmembrane region" description="Helical" evidence="6">
    <location>
        <begin position="71"/>
        <end position="96"/>
    </location>
</feature>
<dbReference type="AlphaFoldDB" id="A1XBT8"/>
<sequence>MNKCCGKTSKLLKVSALVLFIALIFHLIGFASPFWSQKFNSNEGLWEACQAGICLSTASSPLLQTQDWFKAVQGVMIVSFITAVVTVVLTLVLLFAASMARSVPLIIATLTFAVATAVFILIGVTVYGVRASVLFEDLFGQGFEVGFAYILSVISIFGYFILALMLAADIDHKVNKDRETEEGQGDGDAENGEAADVEGEAAMNEEEASTSRSAGANVRVSPSVGVSPDDVVSPNVVSNVVNNGV</sequence>
<dbReference type="GO" id="GO:0016020">
    <property type="term" value="C:membrane"/>
    <property type="evidence" value="ECO:0007669"/>
    <property type="project" value="UniProtKB-SubCell"/>
</dbReference>
<feature type="compositionally biased region" description="Low complexity" evidence="5">
    <location>
        <begin position="217"/>
        <end position="245"/>
    </location>
</feature>
<feature type="transmembrane region" description="Helical" evidence="6">
    <location>
        <begin position="147"/>
        <end position="168"/>
    </location>
</feature>
<reference evidence="7" key="1">
    <citation type="submission" date="2005-12" db="EMBL/GenBank/DDBJ databases">
        <title>Molecular evidence for a common ontogenetic origin of larval and adult gastropod shells.</title>
        <authorList>
            <person name="Jackson D.J."/>
            <person name="Woerheide G."/>
            <person name="Degnan B.M."/>
        </authorList>
    </citation>
    <scope>NUCLEOTIDE SEQUENCE</scope>
</reference>
<feature type="compositionally biased region" description="Acidic residues" evidence="5">
    <location>
        <begin position="182"/>
        <end position="208"/>
    </location>
</feature>
<evidence type="ECO:0000256" key="5">
    <source>
        <dbReference type="SAM" id="MobiDB-lite"/>
    </source>
</evidence>
<dbReference type="Gene3D" id="1.20.140.150">
    <property type="match status" value="1"/>
</dbReference>
<dbReference type="EMBL" id="DQ328317">
    <property type="protein sequence ID" value="ABD47938.1"/>
    <property type="molecule type" value="mRNA"/>
</dbReference>